<accession>A0A0E9TY02</accession>
<evidence type="ECO:0000313" key="1">
    <source>
        <dbReference type="EMBL" id="JAH58559.1"/>
    </source>
</evidence>
<proteinExistence type="predicted"/>
<reference evidence="1" key="1">
    <citation type="submission" date="2014-11" db="EMBL/GenBank/DDBJ databases">
        <authorList>
            <person name="Amaro Gonzalez C."/>
        </authorList>
    </citation>
    <scope>NUCLEOTIDE SEQUENCE</scope>
</reference>
<protein>
    <submittedName>
        <fullName evidence="1">Uncharacterized protein</fullName>
    </submittedName>
</protein>
<organism evidence="1">
    <name type="scientific">Anguilla anguilla</name>
    <name type="common">European freshwater eel</name>
    <name type="synonym">Muraena anguilla</name>
    <dbReference type="NCBI Taxonomy" id="7936"/>
    <lineage>
        <taxon>Eukaryota</taxon>
        <taxon>Metazoa</taxon>
        <taxon>Chordata</taxon>
        <taxon>Craniata</taxon>
        <taxon>Vertebrata</taxon>
        <taxon>Euteleostomi</taxon>
        <taxon>Actinopterygii</taxon>
        <taxon>Neopterygii</taxon>
        <taxon>Teleostei</taxon>
        <taxon>Anguilliformes</taxon>
        <taxon>Anguillidae</taxon>
        <taxon>Anguilla</taxon>
    </lineage>
</organism>
<sequence>METNSNPGV</sequence>
<name>A0A0E9TY02_ANGAN</name>
<dbReference type="EMBL" id="GBXM01050018">
    <property type="protein sequence ID" value="JAH58559.1"/>
    <property type="molecule type" value="Transcribed_RNA"/>
</dbReference>
<reference evidence="1" key="2">
    <citation type="journal article" date="2015" name="Fish Shellfish Immunol.">
        <title>Early steps in the European eel (Anguilla anguilla)-Vibrio vulnificus interaction in the gills: Role of the RtxA13 toxin.</title>
        <authorList>
            <person name="Callol A."/>
            <person name="Pajuelo D."/>
            <person name="Ebbesson L."/>
            <person name="Teles M."/>
            <person name="MacKenzie S."/>
            <person name="Amaro C."/>
        </authorList>
    </citation>
    <scope>NUCLEOTIDE SEQUENCE</scope>
</reference>